<evidence type="ECO:0000256" key="1">
    <source>
        <dbReference type="SAM" id="MobiDB-lite"/>
    </source>
</evidence>
<feature type="transmembrane region" description="Helical" evidence="2">
    <location>
        <begin position="183"/>
        <end position="203"/>
    </location>
</feature>
<feature type="region of interest" description="Disordered" evidence="1">
    <location>
        <begin position="336"/>
        <end position="364"/>
    </location>
</feature>
<feature type="compositionally biased region" description="Basic residues" evidence="1">
    <location>
        <begin position="336"/>
        <end position="345"/>
    </location>
</feature>
<feature type="transmembrane region" description="Helical" evidence="2">
    <location>
        <begin position="298"/>
        <end position="326"/>
    </location>
</feature>
<evidence type="ECO:0000259" key="3">
    <source>
        <dbReference type="Pfam" id="PF13962"/>
    </source>
</evidence>
<proteinExistence type="predicted"/>
<keyword evidence="5" id="KW-1185">Reference proteome</keyword>
<dbReference type="InterPro" id="IPR036770">
    <property type="entry name" value="Ankyrin_rpt-contain_sf"/>
</dbReference>
<feature type="transmembrane region" description="Helical" evidence="2">
    <location>
        <begin position="223"/>
        <end position="246"/>
    </location>
</feature>
<dbReference type="AlphaFoldDB" id="A0A328DLV4"/>
<dbReference type="Gene3D" id="1.25.40.20">
    <property type="entry name" value="Ankyrin repeat-containing domain"/>
    <property type="match status" value="1"/>
</dbReference>
<dbReference type="EMBL" id="NQVE01000142">
    <property type="protein sequence ID" value="RAL45013.1"/>
    <property type="molecule type" value="Genomic_DNA"/>
</dbReference>
<organism evidence="4 5">
    <name type="scientific">Cuscuta australis</name>
    <dbReference type="NCBI Taxonomy" id="267555"/>
    <lineage>
        <taxon>Eukaryota</taxon>
        <taxon>Viridiplantae</taxon>
        <taxon>Streptophyta</taxon>
        <taxon>Embryophyta</taxon>
        <taxon>Tracheophyta</taxon>
        <taxon>Spermatophyta</taxon>
        <taxon>Magnoliopsida</taxon>
        <taxon>eudicotyledons</taxon>
        <taxon>Gunneridae</taxon>
        <taxon>Pentapetalae</taxon>
        <taxon>asterids</taxon>
        <taxon>lamiids</taxon>
        <taxon>Solanales</taxon>
        <taxon>Convolvulaceae</taxon>
        <taxon>Cuscuteae</taxon>
        <taxon>Cuscuta</taxon>
        <taxon>Cuscuta subgen. Grammica</taxon>
        <taxon>Cuscuta sect. Cleistogrammica</taxon>
    </lineage>
</organism>
<dbReference type="Proteomes" id="UP000249390">
    <property type="component" value="Unassembled WGS sequence"/>
</dbReference>
<dbReference type="PANTHER" id="PTHR24177">
    <property type="entry name" value="CASKIN"/>
    <property type="match status" value="1"/>
</dbReference>
<dbReference type="Pfam" id="PF13962">
    <property type="entry name" value="PGG"/>
    <property type="match status" value="1"/>
</dbReference>
<comment type="caution">
    <text evidence="4">The sequence shown here is derived from an EMBL/GenBank/DDBJ whole genome shotgun (WGS) entry which is preliminary data.</text>
</comment>
<gene>
    <name evidence="4" type="ORF">DM860_003772</name>
</gene>
<keyword evidence="2" id="KW-1133">Transmembrane helix</keyword>
<name>A0A328DLV4_9ASTE</name>
<accession>A0A328DLV4</accession>
<keyword evidence="2" id="KW-0472">Membrane</keyword>
<dbReference type="GO" id="GO:0016020">
    <property type="term" value="C:membrane"/>
    <property type="evidence" value="ECO:0007669"/>
    <property type="project" value="TreeGrafter"/>
</dbReference>
<dbReference type="InterPro" id="IPR026961">
    <property type="entry name" value="PGG_dom"/>
</dbReference>
<dbReference type="PANTHER" id="PTHR24177:SF435">
    <property type="entry name" value="ANKYRIN REPEAT-CONTAINING PROTEIN NPR4-LIKE"/>
    <property type="match status" value="1"/>
</dbReference>
<reference evidence="4 5" key="1">
    <citation type="submission" date="2018-06" db="EMBL/GenBank/DDBJ databases">
        <title>The Genome of Cuscuta australis (Dodder) Provides Insight into the Evolution of Plant Parasitism.</title>
        <authorList>
            <person name="Liu H."/>
        </authorList>
    </citation>
    <scope>NUCLEOTIDE SEQUENCE [LARGE SCALE GENOMIC DNA]</scope>
    <source>
        <strain evidence="5">cv. Yunnan</strain>
        <tissue evidence="4">Vines</tissue>
    </source>
</reference>
<dbReference type="SUPFAM" id="SSF140860">
    <property type="entry name" value="Pseudo ankyrin repeat-like"/>
    <property type="match status" value="1"/>
</dbReference>
<feature type="compositionally biased region" description="Basic and acidic residues" evidence="1">
    <location>
        <begin position="346"/>
        <end position="364"/>
    </location>
</feature>
<feature type="transmembrane region" description="Helical" evidence="2">
    <location>
        <begin position="267"/>
        <end position="292"/>
    </location>
</feature>
<sequence>MKNKMSMHRKAEKLLHHLCNRIKSRKDHKQVVAVAKSAMFEAARLDMDTVVTSILDTCPTIVYCLDDNKCSVFHIAVENRSENVFNLLCQKSIQMRDLAEMVDVHGNGILHLAGKLAPPHKLNSVSGAALQMQLELQWFEAVEKVVPSYVRSTTNKDLKTPRSVFTEEHKNLKENGERLMKDTANSCTISAALIVTVAFAAAITVPGGNNSDSGHPIFSKKTAFTVFAIANAGSLFTASTSMLAFLSILTSRYAEKDFRLALPRRSIIGLLTLFLSIILMMTAFSATVYLVFGQNQSAIAIAVAVLAGLPVSSFVLLQFPLIVALVSSTYGPGIFRKTKRPTSNRRPKESETQPTDIERGRKIM</sequence>
<evidence type="ECO:0000256" key="2">
    <source>
        <dbReference type="SAM" id="Phobius"/>
    </source>
</evidence>
<feature type="domain" description="PGG" evidence="3">
    <location>
        <begin position="180"/>
        <end position="291"/>
    </location>
</feature>
<evidence type="ECO:0000313" key="4">
    <source>
        <dbReference type="EMBL" id="RAL45013.1"/>
    </source>
</evidence>
<evidence type="ECO:0000313" key="5">
    <source>
        <dbReference type="Proteomes" id="UP000249390"/>
    </source>
</evidence>
<protein>
    <recommendedName>
        <fullName evidence="3">PGG domain-containing protein</fullName>
    </recommendedName>
</protein>
<keyword evidence="2" id="KW-0812">Transmembrane</keyword>